<dbReference type="KEGG" id="mmt:Metme_3757"/>
<keyword evidence="3" id="KW-0805">Transcription regulation</keyword>
<dbReference type="GO" id="GO:0043565">
    <property type="term" value="F:sequence-specific DNA binding"/>
    <property type="evidence" value="ECO:0007669"/>
    <property type="project" value="InterPro"/>
</dbReference>
<accession>F9ZWV3</accession>
<evidence type="ECO:0000256" key="5">
    <source>
        <dbReference type="ARBA" id="ARBA00023163"/>
    </source>
</evidence>
<dbReference type="InterPro" id="IPR025943">
    <property type="entry name" value="Sigma_54_int_dom_ATP-bd_2"/>
</dbReference>
<keyword evidence="4" id="KW-0238">DNA-binding</keyword>
<evidence type="ECO:0000313" key="7">
    <source>
        <dbReference type="EMBL" id="AEG02115.1"/>
    </source>
</evidence>
<dbReference type="PROSITE" id="PS00676">
    <property type="entry name" value="SIGMA54_INTERACT_2"/>
    <property type="match status" value="1"/>
</dbReference>
<dbReference type="Pfam" id="PF02954">
    <property type="entry name" value="HTH_8"/>
    <property type="match status" value="1"/>
</dbReference>
<dbReference type="PRINTS" id="PR01590">
    <property type="entry name" value="HTHFIS"/>
</dbReference>
<dbReference type="PANTHER" id="PTHR32071">
    <property type="entry name" value="TRANSCRIPTIONAL REGULATORY PROTEIN"/>
    <property type="match status" value="1"/>
</dbReference>
<proteinExistence type="predicted"/>
<dbReference type="Proteomes" id="UP000008888">
    <property type="component" value="Chromosome"/>
</dbReference>
<dbReference type="GO" id="GO:0006355">
    <property type="term" value="P:regulation of DNA-templated transcription"/>
    <property type="evidence" value="ECO:0007669"/>
    <property type="project" value="InterPro"/>
</dbReference>
<keyword evidence="5" id="KW-0804">Transcription</keyword>
<dbReference type="SMART" id="SM00382">
    <property type="entry name" value="AAA"/>
    <property type="match status" value="1"/>
</dbReference>
<dbReference type="SUPFAM" id="SSF46689">
    <property type="entry name" value="Homeodomain-like"/>
    <property type="match status" value="1"/>
</dbReference>
<keyword evidence="1" id="KW-0547">Nucleotide-binding</keyword>
<dbReference type="PROSITE" id="PS50045">
    <property type="entry name" value="SIGMA54_INTERACT_4"/>
    <property type="match status" value="1"/>
</dbReference>
<dbReference type="OrthoDB" id="9804019at2"/>
<dbReference type="STRING" id="857087.Metme_3757"/>
<dbReference type="CDD" id="cd00009">
    <property type="entry name" value="AAA"/>
    <property type="match status" value="1"/>
</dbReference>
<evidence type="ECO:0000256" key="3">
    <source>
        <dbReference type="ARBA" id="ARBA00023015"/>
    </source>
</evidence>
<dbReference type="AlphaFoldDB" id="F9ZWV3"/>
<dbReference type="InterPro" id="IPR058031">
    <property type="entry name" value="AAA_lid_NorR"/>
</dbReference>
<dbReference type="RefSeq" id="WP_013820333.1">
    <property type="nucleotide sequence ID" value="NC_015572.1"/>
</dbReference>
<evidence type="ECO:0000256" key="1">
    <source>
        <dbReference type="ARBA" id="ARBA00022741"/>
    </source>
</evidence>
<dbReference type="InterPro" id="IPR025662">
    <property type="entry name" value="Sigma_54_int_dom_ATP-bd_1"/>
</dbReference>
<name>F9ZWV3_METMM</name>
<dbReference type="InterPro" id="IPR009057">
    <property type="entry name" value="Homeodomain-like_sf"/>
</dbReference>
<evidence type="ECO:0000256" key="4">
    <source>
        <dbReference type="ARBA" id="ARBA00023125"/>
    </source>
</evidence>
<gene>
    <name evidence="7" type="ordered locus">Metme_3757</name>
</gene>
<evidence type="ECO:0000259" key="6">
    <source>
        <dbReference type="PROSITE" id="PS50045"/>
    </source>
</evidence>
<evidence type="ECO:0000256" key="2">
    <source>
        <dbReference type="ARBA" id="ARBA00022840"/>
    </source>
</evidence>
<dbReference type="InterPro" id="IPR025944">
    <property type="entry name" value="Sigma_54_int_dom_CS"/>
</dbReference>
<organism evidence="7 8">
    <name type="scientific">Methylomonas methanica (strain DSM 25384 / MC09)</name>
    <dbReference type="NCBI Taxonomy" id="857087"/>
    <lineage>
        <taxon>Bacteria</taxon>
        <taxon>Pseudomonadati</taxon>
        <taxon>Pseudomonadota</taxon>
        <taxon>Gammaproteobacteria</taxon>
        <taxon>Methylococcales</taxon>
        <taxon>Methylococcaceae</taxon>
        <taxon>Methylomonas</taxon>
    </lineage>
</organism>
<dbReference type="Pfam" id="PF25601">
    <property type="entry name" value="AAA_lid_14"/>
    <property type="match status" value="1"/>
</dbReference>
<dbReference type="GO" id="GO:0005524">
    <property type="term" value="F:ATP binding"/>
    <property type="evidence" value="ECO:0007669"/>
    <property type="project" value="UniProtKB-KW"/>
</dbReference>
<dbReference type="InterPro" id="IPR002078">
    <property type="entry name" value="Sigma_54_int"/>
</dbReference>
<dbReference type="InterPro" id="IPR003593">
    <property type="entry name" value="AAA+_ATPase"/>
</dbReference>
<dbReference type="PROSITE" id="PS00675">
    <property type="entry name" value="SIGMA54_INTERACT_1"/>
    <property type="match status" value="1"/>
</dbReference>
<dbReference type="Gene3D" id="3.40.50.300">
    <property type="entry name" value="P-loop containing nucleotide triphosphate hydrolases"/>
    <property type="match status" value="1"/>
</dbReference>
<protein>
    <submittedName>
        <fullName evidence="7">Sigma54 specific transcriptional regulator, Fis family</fullName>
    </submittedName>
</protein>
<dbReference type="Pfam" id="PF00158">
    <property type="entry name" value="Sigma54_activat"/>
    <property type="match status" value="1"/>
</dbReference>
<dbReference type="Gene3D" id="1.10.8.60">
    <property type="match status" value="1"/>
</dbReference>
<reference evidence="7 8" key="1">
    <citation type="journal article" date="2011" name="J. Bacteriol.">
        <title>Complete Genome Sequence of the Aerobic Marine Methanotroph Methylomonas methanica MC09.</title>
        <authorList>
            <person name="Boden R."/>
            <person name="Cunliffe M."/>
            <person name="Scanlan J."/>
            <person name="Moussard H."/>
            <person name="Kits K.D."/>
            <person name="Klotz M.G."/>
            <person name="Jetten M.S."/>
            <person name="Vuilleumier S."/>
            <person name="Han J."/>
            <person name="Peters L."/>
            <person name="Mikhailova N."/>
            <person name="Teshima H."/>
            <person name="Tapia R."/>
            <person name="Kyrpides N."/>
            <person name="Ivanova N."/>
            <person name="Pagani I."/>
            <person name="Cheng J.F."/>
            <person name="Goodwin L."/>
            <person name="Han C."/>
            <person name="Hauser L."/>
            <person name="Land M.L."/>
            <person name="Lapidus A."/>
            <person name="Lucas S."/>
            <person name="Pitluck S."/>
            <person name="Woyke T."/>
            <person name="Stein L."/>
            <person name="Murrell J.C."/>
        </authorList>
    </citation>
    <scope>NUCLEOTIDE SEQUENCE [LARGE SCALE GENOMIC DNA]</scope>
    <source>
        <strain evidence="7 8">MC09</strain>
    </source>
</reference>
<evidence type="ECO:0000313" key="8">
    <source>
        <dbReference type="Proteomes" id="UP000008888"/>
    </source>
</evidence>
<dbReference type="InterPro" id="IPR002197">
    <property type="entry name" value="HTH_Fis"/>
</dbReference>
<sequence length="323" mass="35325">MDNFSSIIGQSPALEALIRSARMVAATDVTVLIKGETGTGKEVLASAIQKDSPRAGKPFVTLNCAALPEGLVESEIFGHKKGAFTGATSDKQGLFQAADGGTLFLDEINSLPLTIQSKLLRFLESGECLPVGGTKPYHVNVRVIAATNSDLTTQIEAGEFRRDLYFRLNVVPLELPALHERSEDIEILAKHFFAHFSEAHSLQSPTFSKQALKALKTHKWPGNVRELRNLCERLSILLAGRVIEPENLPHEFTHGKETSSTATTVATDFRLPETGLQLDALEANMIHQALTRTNGNRSKSARLLGISRDTLLYRIQKHGLATH</sequence>
<feature type="domain" description="Sigma-54 factor interaction" evidence="6">
    <location>
        <begin position="7"/>
        <end position="236"/>
    </location>
</feature>
<dbReference type="FunFam" id="3.40.50.300:FF:000006">
    <property type="entry name" value="DNA-binding transcriptional regulator NtrC"/>
    <property type="match status" value="1"/>
</dbReference>
<dbReference type="InterPro" id="IPR027417">
    <property type="entry name" value="P-loop_NTPase"/>
</dbReference>
<dbReference type="EMBL" id="CP002738">
    <property type="protein sequence ID" value="AEG02115.1"/>
    <property type="molecule type" value="Genomic_DNA"/>
</dbReference>
<keyword evidence="8" id="KW-1185">Reference proteome</keyword>
<reference evidence="8" key="3">
    <citation type="submission" date="2011-05" db="EMBL/GenBank/DDBJ databases">
        <title>Complete sequence of Methylomonas methanica MC09.</title>
        <authorList>
            <consortium name="US DOE Joint Genome Institute"/>
            <person name="Lucas S."/>
            <person name="Han J."/>
            <person name="Lapidus A."/>
            <person name="Cheng J.-F."/>
            <person name="Goodwin L."/>
            <person name="Pitluck S."/>
            <person name="Peters L."/>
            <person name="Mikhailova N."/>
            <person name="Teshima H."/>
            <person name="Han C."/>
            <person name="Tapia R."/>
            <person name="Land M."/>
            <person name="Hauser L."/>
            <person name="Kyrpides N."/>
            <person name="Ivanova N."/>
            <person name="Pagani I."/>
            <person name="Stein L."/>
            <person name="Woyke T."/>
        </authorList>
    </citation>
    <scope>NUCLEOTIDE SEQUENCE [LARGE SCALE GENOMIC DNA]</scope>
    <source>
        <strain evidence="8">MC09</strain>
    </source>
</reference>
<dbReference type="SUPFAM" id="SSF52540">
    <property type="entry name" value="P-loop containing nucleoside triphosphate hydrolases"/>
    <property type="match status" value="1"/>
</dbReference>
<reference key="2">
    <citation type="submission" date="2011-05" db="EMBL/GenBank/DDBJ databases">
        <title>Complete genome sequence of the aerobic marine methanotroph Methylomonas methanica MC09.</title>
        <authorList>
            <person name="Boden R."/>
            <person name="Cunliffe M."/>
            <person name="Scanlan J."/>
            <person name="Moussard H."/>
            <person name="Kits K.D."/>
            <person name="Klotz M."/>
            <person name="Jetten M."/>
            <person name="Vuilleumier S."/>
            <person name="Han J."/>
            <person name="Peters L."/>
            <person name="Mikhailova N."/>
            <person name="Teshima H."/>
            <person name="Tapia R."/>
            <person name="Kyrpides N."/>
            <person name="Ivanova N."/>
            <person name="Pagani I."/>
            <person name="Cheng J.-F."/>
            <person name="Goodwin L."/>
            <person name="Han C."/>
            <person name="Hauser L."/>
            <person name="Land M."/>
            <person name="Lapidus A."/>
            <person name="Lucas S."/>
            <person name="Pitluck S."/>
            <person name="Woyke T."/>
            <person name="Stein L.Y."/>
            <person name="Murrell C."/>
        </authorList>
    </citation>
    <scope>NUCLEOTIDE SEQUENCE</scope>
    <source>
        <strain>MC09</strain>
    </source>
</reference>
<keyword evidence="2" id="KW-0067">ATP-binding</keyword>
<dbReference type="HOGENOM" id="CLU_000445_0_7_6"/>
<dbReference type="Gene3D" id="1.10.10.60">
    <property type="entry name" value="Homeodomain-like"/>
    <property type="match status" value="1"/>
</dbReference>
<dbReference type="PROSITE" id="PS00688">
    <property type="entry name" value="SIGMA54_INTERACT_3"/>
    <property type="match status" value="1"/>
</dbReference>
<dbReference type="eggNOG" id="COG3829">
    <property type="taxonomic scope" value="Bacteria"/>
</dbReference>